<dbReference type="AlphaFoldDB" id="A0A5J4IV10"/>
<name>A0A5J4IV10_9FLAO</name>
<feature type="compositionally biased region" description="Basic and acidic residues" evidence="1">
    <location>
        <begin position="248"/>
        <end position="261"/>
    </location>
</feature>
<dbReference type="RefSeq" id="WP_151672130.1">
    <property type="nucleotide sequence ID" value="NZ_BKCG01000001.1"/>
</dbReference>
<evidence type="ECO:0000313" key="4">
    <source>
        <dbReference type="Proteomes" id="UP000326509"/>
    </source>
</evidence>
<dbReference type="OrthoDB" id="1068986at2"/>
<keyword evidence="4" id="KW-1185">Reference proteome</keyword>
<evidence type="ECO:0000256" key="1">
    <source>
        <dbReference type="SAM" id="MobiDB-lite"/>
    </source>
</evidence>
<gene>
    <name evidence="3" type="ORF">ULMA_01400</name>
</gene>
<dbReference type="Proteomes" id="UP000326509">
    <property type="component" value="Unassembled WGS sequence"/>
</dbReference>
<dbReference type="EMBL" id="BKCG01000001">
    <property type="protein sequence ID" value="GER58032.1"/>
    <property type="molecule type" value="Genomic_DNA"/>
</dbReference>
<keyword evidence="2" id="KW-0732">Signal</keyword>
<dbReference type="InterPro" id="IPR005901">
    <property type="entry name" value="GLPGLI"/>
</dbReference>
<protein>
    <submittedName>
        <fullName evidence="3">GLPGLI family protein</fullName>
    </submittedName>
</protein>
<sequence length="277" mass="31486">MKTLITLLLTIVLSLSTAIAQEFNGIATYKTDRSFDIPENDAKESGIDDAMMEQLRAQMKKQFQKTYTLNFTTTESLYEQEQSLAPPAVGDGIQIIVSGGNDLVYRNTKEKTYTQATEIMGKEFLIQDALVDQEWKLEKETKNIGEYVCFKATKTKTRNDRIYNEEKQEYEDSEKVILLTVWYTPSIPVQHGPDDYYGLPGLVLEVNDGDLTILCSKIVLNPKEGVSTERPKKGKKVSQDEFDKIQEKKRKEMQEQFESRKGSKGNTGFTIEIDGGM</sequence>
<feature type="signal peptide" evidence="2">
    <location>
        <begin position="1"/>
        <end position="20"/>
    </location>
</feature>
<dbReference type="Pfam" id="PF09697">
    <property type="entry name" value="Porph_ging"/>
    <property type="match status" value="1"/>
</dbReference>
<accession>A0A5J4IV10</accession>
<feature type="chain" id="PRO_5023930195" evidence="2">
    <location>
        <begin position="21"/>
        <end position="277"/>
    </location>
</feature>
<organism evidence="3 4">
    <name type="scientific">Patiriisocius marinus</name>
    <dbReference type="NCBI Taxonomy" id="1397112"/>
    <lineage>
        <taxon>Bacteria</taxon>
        <taxon>Pseudomonadati</taxon>
        <taxon>Bacteroidota</taxon>
        <taxon>Flavobacteriia</taxon>
        <taxon>Flavobacteriales</taxon>
        <taxon>Flavobacteriaceae</taxon>
        <taxon>Patiriisocius</taxon>
    </lineage>
</organism>
<feature type="region of interest" description="Disordered" evidence="1">
    <location>
        <begin position="248"/>
        <end position="277"/>
    </location>
</feature>
<evidence type="ECO:0000256" key="2">
    <source>
        <dbReference type="SAM" id="SignalP"/>
    </source>
</evidence>
<reference evidence="3 4" key="1">
    <citation type="submission" date="2019-08" db="EMBL/GenBank/DDBJ databases">
        <title>Draft genome sequence of Ulvibacter marinus type strain NBRC 109484.</title>
        <authorList>
            <person name="Kawano K."/>
            <person name="Ushijima N."/>
            <person name="Kihara M."/>
            <person name="Itoh H."/>
        </authorList>
    </citation>
    <scope>NUCLEOTIDE SEQUENCE [LARGE SCALE GENOMIC DNA]</scope>
    <source>
        <strain evidence="3 4">NBRC 109484</strain>
    </source>
</reference>
<proteinExistence type="predicted"/>
<comment type="caution">
    <text evidence="3">The sequence shown here is derived from an EMBL/GenBank/DDBJ whole genome shotgun (WGS) entry which is preliminary data.</text>
</comment>
<evidence type="ECO:0000313" key="3">
    <source>
        <dbReference type="EMBL" id="GER58032.1"/>
    </source>
</evidence>
<dbReference type="NCBIfam" id="TIGR01200">
    <property type="entry name" value="GLPGLI"/>
    <property type="match status" value="1"/>
</dbReference>